<dbReference type="RefSeq" id="WP_220229112.1">
    <property type="nucleotide sequence ID" value="NZ_JAICBX010000002.1"/>
</dbReference>
<organism evidence="3 4">
    <name type="scientific">Flavimaribacter sediminis</name>
    <dbReference type="NCBI Taxonomy" id="2865987"/>
    <lineage>
        <taxon>Bacteria</taxon>
        <taxon>Pseudomonadati</taxon>
        <taxon>Pseudomonadota</taxon>
        <taxon>Alphaproteobacteria</taxon>
        <taxon>Hyphomicrobiales</taxon>
        <taxon>Rhizobiaceae</taxon>
        <taxon>Flavimaribacter</taxon>
    </lineage>
</organism>
<dbReference type="PANTHER" id="PTHR33606:SF3">
    <property type="entry name" value="PROTEIN YCII"/>
    <property type="match status" value="1"/>
</dbReference>
<accession>A0AAE3D214</accession>
<dbReference type="PANTHER" id="PTHR33606">
    <property type="entry name" value="PROTEIN YCII"/>
    <property type="match status" value="1"/>
</dbReference>
<feature type="domain" description="YCII-related" evidence="2">
    <location>
        <begin position="1"/>
        <end position="88"/>
    </location>
</feature>
<evidence type="ECO:0000259" key="2">
    <source>
        <dbReference type="Pfam" id="PF03795"/>
    </source>
</evidence>
<reference evidence="3" key="1">
    <citation type="submission" date="2021-08" db="EMBL/GenBank/DDBJ databases">
        <title>Hoeflea bacterium WL0058 sp. nov., isolated from the sediment.</title>
        <authorList>
            <person name="Wang L."/>
            <person name="Zhang D."/>
        </authorList>
    </citation>
    <scope>NUCLEOTIDE SEQUENCE</scope>
    <source>
        <strain evidence="3">WL0058</strain>
    </source>
</reference>
<gene>
    <name evidence="3" type="ORF">K1W69_14975</name>
</gene>
<dbReference type="NCBIfam" id="NF009502">
    <property type="entry name" value="PRK12863.1-1"/>
    <property type="match status" value="1"/>
</dbReference>
<name>A0AAE3D214_9HYPH</name>
<dbReference type="AlphaFoldDB" id="A0AAE3D214"/>
<dbReference type="Proteomes" id="UP001196509">
    <property type="component" value="Unassembled WGS sequence"/>
</dbReference>
<dbReference type="NCBIfam" id="NF009507">
    <property type="entry name" value="PRK12865.1"/>
    <property type="match status" value="1"/>
</dbReference>
<protein>
    <submittedName>
        <fullName evidence="3">YciI family protein</fullName>
    </submittedName>
</protein>
<dbReference type="EMBL" id="JAICBX010000002">
    <property type="protein sequence ID" value="MBW8638497.1"/>
    <property type="molecule type" value="Genomic_DNA"/>
</dbReference>
<keyword evidence="4" id="KW-1185">Reference proteome</keyword>
<comment type="similarity">
    <text evidence="1">Belongs to the YciI family.</text>
</comment>
<dbReference type="Pfam" id="PF03795">
    <property type="entry name" value="YCII"/>
    <property type="match status" value="1"/>
</dbReference>
<dbReference type="InterPro" id="IPR051807">
    <property type="entry name" value="Sec-metab_biosynth-assoc"/>
</dbReference>
<evidence type="ECO:0000313" key="3">
    <source>
        <dbReference type="EMBL" id="MBW8638497.1"/>
    </source>
</evidence>
<evidence type="ECO:0000313" key="4">
    <source>
        <dbReference type="Proteomes" id="UP001196509"/>
    </source>
</evidence>
<comment type="caution">
    <text evidence="3">The sequence shown here is derived from an EMBL/GenBank/DDBJ whole genome shotgun (WGS) entry which is preliminary data.</text>
</comment>
<dbReference type="SUPFAM" id="SSF54909">
    <property type="entry name" value="Dimeric alpha+beta barrel"/>
    <property type="match status" value="1"/>
</dbReference>
<evidence type="ECO:0000256" key="1">
    <source>
        <dbReference type="ARBA" id="ARBA00007689"/>
    </source>
</evidence>
<dbReference type="InterPro" id="IPR011008">
    <property type="entry name" value="Dimeric_a/b-barrel"/>
</dbReference>
<proteinExistence type="inferred from homology"/>
<dbReference type="InterPro" id="IPR005545">
    <property type="entry name" value="YCII"/>
</dbReference>
<dbReference type="Gene3D" id="3.30.70.1060">
    <property type="entry name" value="Dimeric alpha+beta barrel"/>
    <property type="match status" value="1"/>
</dbReference>
<sequence length="97" mass="10621">MFYALICNDKPDHLELRMDTRPDHVAYLDGLKQSGVLKIAGPFLDPDGKPCGSLLIIKADDADAAKAVADGDPYAKAGLFETVDIRPYNWVFNNPEA</sequence>